<dbReference type="KEGG" id="mri:Mal4_05790"/>
<protein>
    <submittedName>
        <fullName evidence="2">Uncharacterized protein</fullName>
    </submittedName>
</protein>
<dbReference type="Proteomes" id="UP000320496">
    <property type="component" value="Chromosome"/>
</dbReference>
<name>A0A517Z1F5_9PLAN</name>
<evidence type="ECO:0000256" key="1">
    <source>
        <dbReference type="SAM" id="Phobius"/>
    </source>
</evidence>
<accession>A0A517Z1F5</accession>
<feature type="transmembrane region" description="Helical" evidence="1">
    <location>
        <begin position="93"/>
        <end position="112"/>
    </location>
</feature>
<evidence type="ECO:0000313" key="2">
    <source>
        <dbReference type="EMBL" id="QDU36295.1"/>
    </source>
</evidence>
<keyword evidence="1" id="KW-0812">Transmembrane</keyword>
<sequence>MTPLEFQDTVTANWWWIHFVLLGLLAGGSIGLWAWRDVWYGMATFLAGPVETSSVWRTLKQWLASLILMIPASLAIVIFVTSPLVFRMIPDDASQVLIIGTAAGIWALLRLVGTYYKAHDRRAPSLLISPRRWAHFHAAEAPNNLMVGWADFFLGALLHGGMGLLWYELYATGRTTTWWLAGGVAGSALLAMLLTGISVLLQPGAVSHDNG</sequence>
<proteinExistence type="predicted"/>
<feature type="transmembrane region" description="Helical" evidence="1">
    <location>
        <begin position="62"/>
        <end position="81"/>
    </location>
</feature>
<evidence type="ECO:0000313" key="3">
    <source>
        <dbReference type="Proteomes" id="UP000320496"/>
    </source>
</evidence>
<feature type="transmembrane region" description="Helical" evidence="1">
    <location>
        <begin position="15"/>
        <end position="35"/>
    </location>
</feature>
<organism evidence="2 3">
    <name type="scientific">Maioricimonas rarisocia</name>
    <dbReference type="NCBI Taxonomy" id="2528026"/>
    <lineage>
        <taxon>Bacteria</taxon>
        <taxon>Pseudomonadati</taxon>
        <taxon>Planctomycetota</taxon>
        <taxon>Planctomycetia</taxon>
        <taxon>Planctomycetales</taxon>
        <taxon>Planctomycetaceae</taxon>
        <taxon>Maioricimonas</taxon>
    </lineage>
</organism>
<feature type="transmembrane region" description="Helical" evidence="1">
    <location>
        <begin position="145"/>
        <end position="166"/>
    </location>
</feature>
<keyword evidence="1" id="KW-1133">Transmembrane helix</keyword>
<dbReference type="AlphaFoldDB" id="A0A517Z1F5"/>
<reference evidence="2 3" key="1">
    <citation type="submission" date="2019-02" db="EMBL/GenBank/DDBJ databases">
        <title>Deep-cultivation of Planctomycetes and their phenomic and genomic characterization uncovers novel biology.</title>
        <authorList>
            <person name="Wiegand S."/>
            <person name="Jogler M."/>
            <person name="Boedeker C."/>
            <person name="Pinto D."/>
            <person name="Vollmers J."/>
            <person name="Rivas-Marin E."/>
            <person name="Kohn T."/>
            <person name="Peeters S.H."/>
            <person name="Heuer A."/>
            <person name="Rast P."/>
            <person name="Oberbeckmann S."/>
            <person name="Bunk B."/>
            <person name="Jeske O."/>
            <person name="Meyerdierks A."/>
            <person name="Storesund J.E."/>
            <person name="Kallscheuer N."/>
            <person name="Luecker S."/>
            <person name="Lage O.M."/>
            <person name="Pohl T."/>
            <person name="Merkel B.J."/>
            <person name="Hornburger P."/>
            <person name="Mueller R.-W."/>
            <person name="Bruemmer F."/>
            <person name="Labrenz M."/>
            <person name="Spormann A.M."/>
            <person name="Op den Camp H."/>
            <person name="Overmann J."/>
            <person name="Amann R."/>
            <person name="Jetten M.S.M."/>
            <person name="Mascher T."/>
            <person name="Medema M.H."/>
            <person name="Devos D.P."/>
            <person name="Kaster A.-K."/>
            <person name="Ovreas L."/>
            <person name="Rohde M."/>
            <person name="Galperin M.Y."/>
            <person name="Jogler C."/>
        </authorList>
    </citation>
    <scope>NUCLEOTIDE SEQUENCE [LARGE SCALE GENOMIC DNA]</scope>
    <source>
        <strain evidence="2 3">Mal4</strain>
    </source>
</reference>
<feature type="transmembrane region" description="Helical" evidence="1">
    <location>
        <begin position="178"/>
        <end position="201"/>
    </location>
</feature>
<keyword evidence="3" id="KW-1185">Reference proteome</keyword>
<dbReference type="EMBL" id="CP036275">
    <property type="protein sequence ID" value="QDU36295.1"/>
    <property type="molecule type" value="Genomic_DNA"/>
</dbReference>
<gene>
    <name evidence="2" type="ORF">Mal4_05790</name>
</gene>
<dbReference type="RefSeq" id="WP_145366975.1">
    <property type="nucleotide sequence ID" value="NZ_CP036275.1"/>
</dbReference>
<keyword evidence="1" id="KW-0472">Membrane</keyword>